<keyword evidence="1" id="KW-0812">Transmembrane</keyword>
<keyword evidence="3" id="KW-1185">Reference proteome</keyword>
<evidence type="ECO:0000313" key="3">
    <source>
        <dbReference type="Proteomes" id="UP001144673"/>
    </source>
</evidence>
<feature type="transmembrane region" description="Helical" evidence="1">
    <location>
        <begin position="137"/>
        <end position="157"/>
    </location>
</feature>
<dbReference type="EMBL" id="JAJHUN010000009">
    <property type="protein sequence ID" value="KAJ4150192.1"/>
    <property type="molecule type" value="Genomic_DNA"/>
</dbReference>
<keyword evidence="1" id="KW-0472">Membrane</keyword>
<feature type="transmembrane region" description="Helical" evidence="1">
    <location>
        <begin position="169"/>
        <end position="190"/>
    </location>
</feature>
<dbReference type="GeneID" id="80898113"/>
<sequence>MAAQLAKPADMSWPVWAAHHWVASILAYGAFCNVLVFYYLEKDRWLRRATTLPHAAEARPEVVRSYLAAVLARSGGASKSDAAGFVEQWPFSSMKDTEEAEVAWFQTVFGERRGALLHQRVRADVARRRSSPARDISSIYAALIYAGLGSVVVEGLLKYYDATAEPTLFNVGCTIFRVLILTMQAVCGVLG</sequence>
<proteinExistence type="predicted"/>
<protein>
    <submittedName>
        <fullName evidence="2">Uncharacterized protein</fullName>
    </submittedName>
</protein>
<evidence type="ECO:0000313" key="2">
    <source>
        <dbReference type="EMBL" id="KAJ4150192.1"/>
    </source>
</evidence>
<dbReference type="KEGG" id="amus:LMH87_010954"/>
<dbReference type="Proteomes" id="UP001144673">
    <property type="component" value="Chromosome 4"/>
</dbReference>
<gene>
    <name evidence="2" type="ORF">LMH87_010954</name>
</gene>
<keyword evidence="1" id="KW-1133">Transmembrane helix</keyword>
<reference evidence="2" key="1">
    <citation type="journal article" date="2023" name="Access Microbiol">
        <title>De-novo genome assembly for Akanthomyces muscarius, a biocontrol agent of insect agricultural pests.</title>
        <authorList>
            <person name="Erdos Z."/>
            <person name="Studholme D.J."/>
            <person name="Raymond B."/>
            <person name="Sharma M."/>
        </authorList>
    </citation>
    <scope>NUCLEOTIDE SEQUENCE</scope>
    <source>
        <strain evidence="2">Ve6</strain>
    </source>
</reference>
<name>A0A9W8Q880_AKAMU</name>
<accession>A0A9W8Q880</accession>
<dbReference type="AlphaFoldDB" id="A0A9W8Q880"/>
<comment type="caution">
    <text evidence="2">The sequence shown here is derived from an EMBL/GenBank/DDBJ whole genome shotgun (WGS) entry which is preliminary data.</text>
</comment>
<evidence type="ECO:0000256" key="1">
    <source>
        <dbReference type="SAM" id="Phobius"/>
    </source>
</evidence>
<dbReference type="RefSeq" id="XP_056051906.1">
    <property type="nucleotide sequence ID" value="XM_056200014.1"/>
</dbReference>
<organism evidence="2 3">
    <name type="scientific">Akanthomyces muscarius</name>
    <name type="common">Entomopathogenic fungus</name>
    <name type="synonym">Lecanicillium muscarium</name>
    <dbReference type="NCBI Taxonomy" id="2231603"/>
    <lineage>
        <taxon>Eukaryota</taxon>
        <taxon>Fungi</taxon>
        <taxon>Dikarya</taxon>
        <taxon>Ascomycota</taxon>
        <taxon>Pezizomycotina</taxon>
        <taxon>Sordariomycetes</taxon>
        <taxon>Hypocreomycetidae</taxon>
        <taxon>Hypocreales</taxon>
        <taxon>Cordycipitaceae</taxon>
        <taxon>Akanthomyces</taxon>
    </lineage>
</organism>
<feature type="transmembrane region" description="Helical" evidence="1">
    <location>
        <begin position="20"/>
        <end position="40"/>
    </location>
</feature>